<name>A0A5J5ILP1_9BACT</name>
<feature type="binding site" evidence="2">
    <location>
        <position position="101"/>
    </location>
    <ligand>
        <name>substrate</name>
    </ligand>
</feature>
<evidence type="ECO:0000256" key="2">
    <source>
        <dbReference type="PIRSR" id="PIRSR613078-2"/>
    </source>
</evidence>
<proteinExistence type="predicted"/>
<accession>A0A5J5ILP1</accession>
<dbReference type="AlphaFoldDB" id="A0A5J5ILP1"/>
<organism evidence="3 4">
    <name type="scientific">Ginsengibacter hankyongi</name>
    <dbReference type="NCBI Taxonomy" id="2607284"/>
    <lineage>
        <taxon>Bacteria</taxon>
        <taxon>Pseudomonadati</taxon>
        <taxon>Bacteroidota</taxon>
        <taxon>Chitinophagia</taxon>
        <taxon>Chitinophagales</taxon>
        <taxon>Chitinophagaceae</taxon>
        <taxon>Ginsengibacter</taxon>
    </lineage>
</organism>
<protein>
    <submittedName>
        <fullName evidence="3">Histidine phosphatase family protein</fullName>
    </submittedName>
</protein>
<dbReference type="SUPFAM" id="SSF53254">
    <property type="entry name" value="Phosphoglycerate mutase-like"/>
    <property type="match status" value="1"/>
</dbReference>
<feature type="binding site" evidence="2">
    <location>
        <begin position="8"/>
        <end position="15"/>
    </location>
    <ligand>
        <name>substrate</name>
    </ligand>
</feature>
<gene>
    <name evidence="3" type="ORF">FW778_07860</name>
</gene>
<keyword evidence="4" id="KW-1185">Reference proteome</keyword>
<sequence length="163" mass="18769">MKTLLLIRHAKSSWNDIALSDFERPLNERGKHDAPLMAKKIKDKQIEIDAFVSSPAKRAKKTAEFFMDEFAVKAKKLTLIPSLYEATLENYYEAIETLKDKDDTVALFAHNPGITDFINSLDCGPIDDMPTCAVYAIQIKTKNWKKFREAKKKFLFFEYPKSI</sequence>
<dbReference type="EMBL" id="VYQF01000001">
    <property type="protein sequence ID" value="KAA9041919.1"/>
    <property type="molecule type" value="Genomic_DNA"/>
</dbReference>
<dbReference type="Gene3D" id="3.40.50.1240">
    <property type="entry name" value="Phosphoglycerate mutase-like"/>
    <property type="match status" value="1"/>
</dbReference>
<dbReference type="Proteomes" id="UP000326903">
    <property type="component" value="Unassembled WGS sequence"/>
</dbReference>
<feature type="active site" description="Tele-phosphohistidine intermediate" evidence="1">
    <location>
        <position position="9"/>
    </location>
</feature>
<evidence type="ECO:0000313" key="4">
    <source>
        <dbReference type="Proteomes" id="UP000326903"/>
    </source>
</evidence>
<dbReference type="PANTHER" id="PTHR47623">
    <property type="entry name" value="OS09G0287300 PROTEIN"/>
    <property type="match status" value="1"/>
</dbReference>
<dbReference type="PANTHER" id="PTHR47623:SF1">
    <property type="entry name" value="OS09G0287300 PROTEIN"/>
    <property type="match status" value="1"/>
</dbReference>
<dbReference type="CDD" id="cd07067">
    <property type="entry name" value="HP_PGM_like"/>
    <property type="match status" value="1"/>
</dbReference>
<evidence type="ECO:0000313" key="3">
    <source>
        <dbReference type="EMBL" id="KAA9041919.1"/>
    </source>
</evidence>
<dbReference type="Pfam" id="PF00300">
    <property type="entry name" value="His_Phos_1"/>
    <property type="match status" value="1"/>
</dbReference>
<comment type="caution">
    <text evidence="3">The sequence shown here is derived from an EMBL/GenBank/DDBJ whole genome shotgun (WGS) entry which is preliminary data.</text>
</comment>
<dbReference type="RefSeq" id="WP_150414048.1">
    <property type="nucleotide sequence ID" value="NZ_VYQF01000001.1"/>
</dbReference>
<dbReference type="InterPro" id="IPR029033">
    <property type="entry name" value="His_PPase_superfam"/>
</dbReference>
<feature type="binding site" evidence="2">
    <location>
        <begin position="89"/>
        <end position="92"/>
    </location>
    <ligand>
        <name>substrate</name>
    </ligand>
</feature>
<feature type="binding site" evidence="2">
    <location>
        <position position="58"/>
    </location>
    <ligand>
        <name>substrate</name>
    </ligand>
</feature>
<evidence type="ECO:0000256" key="1">
    <source>
        <dbReference type="PIRSR" id="PIRSR613078-1"/>
    </source>
</evidence>
<dbReference type="SMART" id="SM00855">
    <property type="entry name" value="PGAM"/>
    <property type="match status" value="1"/>
</dbReference>
<feature type="active site" description="Proton donor/acceptor" evidence="1">
    <location>
        <position position="89"/>
    </location>
</feature>
<dbReference type="InterPro" id="IPR013078">
    <property type="entry name" value="His_Pase_superF_clade-1"/>
</dbReference>
<reference evidence="3 4" key="1">
    <citation type="submission" date="2019-09" db="EMBL/GenBank/DDBJ databases">
        <title>Draft genome sequence of Ginsengibacter sp. BR5-29.</title>
        <authorList>
            <person name="Im W.-T."/>
        </authorList>
    </citation>
    <scope>NUCLEOTIDE SEQUENCE [LARGE SCALE GENOMIC DNA]</scope>
    <source>
        <strain evidence="3 4">BR5-29</strain>
    </source>
</reference>